<protein>
    <submittedName>
        <fullName evidence="1">Uncharacterized protein</fullName>
    </submittedName>
</protein>
<gene>
    <name evidence="1" type="ORF">LVIROSA_LOCUS22278</name>
</gene>
<sequence length="257" mass="30197">MNIQMLIWMMKQWLKMSTWSILREFGDEEAYFTILEWSHALMVAEKHTMEVALKDVLEKLPDSVVVNEWLEKKNELFNDHKRAYNEDVHEVDCDNEVNLNDIGDGNEGNSSPIIILTDHGENEKKDVTYSTPIVDVSSLTMSQFNALSQVNEDMIRMLDETELQIKLILNELHTEDLRCRVFDALLSIYIKKFNVKPSFEDVMLVLFPVNDDEKYYLLIFDVRTPFHYIVDHVKKIGTLDRKYVMIPNLVMRLSILF</sequence>
<reference evidence="1 2" key="1">
    <citation type="submission" date="2022-01" db="EMBL/GenBank/DDBJ databases">
        <authorList>
            <person name="Xiong W."/>
            <person name="Schranz E."/>
        </authorList>
    </citation>
    <scope>NUCLEOTIDE SEQUENCE [LARGE SCALE GENOMIC DNA]</scope>
</reference>
<comment type="caution">
    <text evidence="1">The sequence shown here is derived from an EMBL/GenBank/DDBJ whole genome shotgun (WGS) entry which is preliminary data.</text>
</comment>
<evidence type="ECO:0000313" key="1">
    <source>
        <dbReference type="EMBL" id="CAH1435874.1"/>
    </source>
</evidence>
<keyword evidence="2" id="KW-1185">Reference proteome</keyword>
<organism evidence="1 2">
    <name type="scientific">Lactuca virosa</name>
    <dbReference type="NCBI Taxonomy" id="75947"/>
    <lineage>
        <taxon>Eukaryota</taxon>
        <taxon>Viridiplantae</taxon>
        <taxon>Streptophyta</taxon>
        <taxon>Embryophyta</taxon>
        <taxon>Tracheophyta</taxon>
        <taxon>Spermatophyta</taxon>
        <taxon>Magnoliopsida</taxon>
        <taxon>eudicotyledons</taxon>
        <taxon>Gunneridae</taxon>
        <taxon>Pentapetalae</taxon>
        <taxon>asterids</taxon>
        <taxon>campanulids</taxon>
        <taxon>Asterales</taxon>
        <taxon>Asteraceae</taxon>
        <taxon>Cichorioideae</taxon>
        <taxon>Cichorieae</taxon>
        <taxon>Lactucinae</taxon>
        <taxon>Lactuca</taxon>
    </lineage>
</organism>
<dbReference type="Proteomes" id="UP001157418">
    <property type="component" value="Unassembled WGS sequence"/>
</dbReference>
<dbReference type="EMBL" id="CAKMRJ010004445">
    <property type="protein sequence ID" value="CAH1435874.1"/>
    <property type="molecule type" value="Genomic_DNA"/>
</dbReference>
<dbReference type="AlphaFoldDB" id="A0AAU9NCU5"/>
<evidence type="ECO:0000313" key="2">
    <source>
        <dbReference type="Proteomes" id="UP001157418"/>
    </source>
</evidence>
<accession>A0AAU9NCU5</accession>
<name>A0AAU9NCU5_9ASTR</name>
<proteinExistence type="predicted"/>